<comment type="subcellular location">
    <subcellularLocation>
        <location evidence="1">Membrane</location>
        <topology evidence="1">Multi-pass membrane protein</topology>
    </subcellularLocation>
</comment>
<evidence type="ECO:0000256" key="3">
    <source>
        <dbReference type="ARBA" id="ARBA00022989"/>
    </source>
</evidence>
<evidence type="ECO:0000313" key="6">
    <source>
        <dbReference type="EMBL" id="THH15540.1"/>
    </source>
</evidence>
<gene>
    <name evidence="6" type="ORF">EW146_g4959</name>
</gene>
<feature type="transmembrane region" description="Helical" evidence="5">
    <location>
        <begin position="216"/>
        <end position="238"/>
    </location>
</feature>
<name>A0A4S4LYQ0_9AGAM</name>
<proteinExistence type="predicted"/>
<dbReference type="Proteomes" id="UP000310158">
    <property type="component" value="Unassembled WGS sequence"/>
</dbReference>
<dbReference type="AlphaFoldDB" id="A0A4S4LYQ0"/>
<dbReference type="InterPro" id="IPR036259">
    <property type="entry name" value="MFS_trans_sf"/>
</dbReference>
<dbReference type="OrthoDB" id="3437016at2759"/>
<comment type="caution">
    <text evidence="6">The sequence shown here is derived from an EMBL/GenBank/DDBJ whole genome shotgun (WGS) entry which is preliminary data.</text>
</comment>
<evidence type="ECO:0000256" key="4">
    <source>
        <dbReference type="ARBA" id="ARBA00023136"/>
    </source>
</evidence>
<feature type="transmembrane region" description="Helical" evidence="5">
    <location>
        <begin position="250"/>
        <end position="270"/>
    </location>
</feature>
<feature type="transmembrane region" description="Helical" evidence="5">
    <location>
        <begin position="93"/>
        <end position="111"/>
    </location>
</feature>
<feature type="transmembrane region" description="Helical" evidence="5">
    <location>
        <begin position="432"/>
        <end position="451"/>
    </location>
</feature>
<feature type="transmembrane region" description="Helical" evidence="5">
    <location>
        <begin position="276"/>
        <end position="294"/>
    </location>
</feature>
<dbReference type="EMBL" id="SGPL01000205">
    <property type="protein sequence ID" value="THH15540.1"/>
    <property type="molecule type" value="Genomic_DNA"/>
</dbReference>
<evidence type="ECO:0008006" key="8">
    <source>
        <dbReference type="Google" id="ProtNLM"/>
    </source>
</evidence>
<protein>
    <recommendedName>
        <fullName evidence="8">Major facilitator superfamily (MFS) profile domain-containing protein</fullName>
    </recommendedName>
</protein>
<dbReference type="PANTHER" id="PTHR23501:SF102">
    <property type="entry name" value="DRUG TRANSPORTER, PUTATIVE (AFU_ORTHOLOGUE AFUA_3G08530)-RELATED"/>
    <property type="match status" value="1"/>
</dbReference>
<dbReference type="Gene3D" id="1.20.1250.20">
    <property type="entry name" value="MFS general substrate transporter like domains"/>
    <property type="match status" value="1"/>
</dbReference>
<evidence type="ECO:0000256" key="5">
    <source>
        <dbReference type="SAM" id="Phobius"/>
    </source>
</evidence>
<feature type="transmembrane region" description="Helical" evidence="5">
    <location>
        <begin position="156"/>
        <end position="175"/>
    </location>
</feature>
<keyword evidence="4 5" id="KW-0472">Membrane</keyword>
<evidence type="ECO:0000313" key="7">
    <source>
        <dbReference type="Proteomes" id="UP000310158"/>
    </source>
</evidence>
<dbReference type="GO" id="GO:0005886">
    <property type="term" value="C:plasma membrane"/>
    <property type="evidence" value="ECO:0007669"/>
    <property type="project" value="TreeGrafter"/>
</dbReference>
<evidence type="ECO:0000256" key="2">
    <source>
        <dbReference type="ARBA" id="ARBA00022692"/>
    </source>
</evidence>
<dbReference type="SUPFAM" id="SSF103473">
    <property type="entry name" value="MFS general substrate transporter"/>
    <property type="match status" value="1"/>
</dbReference>
<evidence type="ECO:0000256" key="1">
    <source>
        <dbReference type="ARBA" id="ARBA00004141"/>
    </source>
</evidence>
<keyword evidence="7" id="KW-1185">Reference proteome</keyword>
<dbReference type="GO" id="GO:0022857">
    <property type="term" value="F:transmembrane transporter activity"/>
    <property type="evidence" value="ECO:0007669"/>
    <property type="project" value="TreeGrafter"/>
</dbReference>
<dbReference type="PANTHER" id="PTHR23501">
    <property type="entry name" value="MAJOR FACILITATOR SUPERFAMILY"/>
    <property type="match status" value="1"/>
</dbReference>
<reference evidence="6 7" key="1">
    <citation type="submission" date="2019-02" db="EMBL/GenBank/DDBJ databases">
        <title>Genome sequencing of the rare red list fungi Bondarzewia mesenterica.</title>
        <authorList>
            <person name="Buettner E."/>
            <person name="Kellner H."/>
        </authorList>
    </citation>
    <scope>NUCLEOTIDE SEQUENCE [LARGE SCALE GENOMIC DNA]</scope>
    <source>
        <strain evidence="6 7">DSM 108281</strain>
    </source>
</reference>
<organism evidence="6 7">
    <name type="scientific">Bondarzewia mesenterica</name>
    <dbReference type="NCBI Taxonomy" id="1095465"/>
    <lineage>
        <taxon>Eukaryota</taxon>
        <taxon>Fungi</taxon>
        <taxon>Dikarya</taxon>
        <taxon>Basidiomycota</taxon>
        <taxon>Agaricomycotina</taxon>
        <taxon>Agaricomycetes</taxon>
        <taxon>Russulales</taxon>
        <taxon>Bondarzewiaceae</taxon>
        <taxon>Bondarzewia</taxon>
    </lineage>
</organism>
<accession>A0A4S4LYQ0</accession>
<sequence>MAMMIAGRTVQGLGGGGIQSVTMIILADMVSLEDRGVYASIFGYGALRTLPGRLLVDLSHLRVRGARYSVSDCLLCACFVATVSKRALKDLNLPLAGFAGITTFIFMRLPTPPGTFSEKIRRVDWIGNGLIVGSTTACALALTWGGVTFSWSSPRVLVPLVLGIVGFIVSVVYEAKWASNPLVIQYLQTFLVGVVALGVVYYIPAYLQACKGASPIRSGVVALGLASLAPVAMTASILVKRTSRYRPQMWFGRTLTLIGLGLVSTITASTSQGRTIGFLVLAGVGRGYAVLFLHHSLRSSQPTRLSVRYRSVYSTTVFPIQAPLPVTLNAPALALLMFCRSFATVCLRAPSATPRPVLMFQSRLQIWGVTIGSTVLQNQLTHRLSASGNLSSFLSQYPQGVSIAYAIIPDIKSLPEPLRTTVRDAFADSLRVLWLLLIGIGGLGALSSLLMKGLALHTHTDEKWAMQAESEKETPQVRESSTA</sequence>
<keyword evidence="3 5" id="KW-1133">Transmembrane helix</keyword>
<feature type="transmembrane region" description="Helical" evidence="5">
    <location>
        <begin position="123"/>
        <end position="144"/>
    </location>
</feature>
<keyword evidence="2 5" id="KW-0812">Transmembrane</keyword>
<feature type="transmembrane region" description="Helical" evidence="5">
    <location>
        <begin position="182"/>
        <end position="204"/>
    </location>
</feature>